<dbReference type="AlphaFoldDB" id="A0A1T4VNB2"/>
<name>A0A1T4VNB2_9BACT</name>
<dbReference type="CDD" id="cd07432">
    <property type="entry name" value="PHP_HisPPase"/>
    <property type="match status" value="1"/>
</dbReference>
<dbReference type="PANTHER" id="PTHR36928">
    <property type="entry name" value="PHOSPHATASE YCDX-RELATED"/>
    <property type="match status" value="1"/>
</dbReference>
<keyword evidence="3" id="KW-1185">Reference proteome</keyword>
<dbReference type="GO" id="GO:0005829">
    <property type="term" value="C:cytosol"/>
    <property type="evidence" value="ECO:0007669"/>
    <property type="project" value="TreeGrafter"/>
</dbReference>
<dbReference type="GO" id="GO:0042578">
    <property type="term" value="F:phosphoric ester hydrolase activity"/>
    <property type="evidence" value="ECO:0007669"/>
    <property type="project" value="TreeGrafter"/>
</dbReference>
<accession>A0A1T4VNB2</accession>
<evidence type="ECO:0000313" key="3">
    <source>
        <dbReference type="Proteomes" id="UP000189733"/>
    </source>
</evidence>
<dbReference type="SMART" id="SM00481">
    <property type="entry name" value="POLIIIAc"/>
    <property type="match status" value="1"/>
</dbReference>
<dbReference type="InterPro" id="IPR003141">
    <property type="entry name" value="Pol/His_phosphatase_N"/>
</dbReference>
<feature type="domain" description="Polymerase/histidinol phosphatase N-terminal" evidence="1">
    <location>
        <begin position="2"/>
        <end position="75"/>
    </location>
</feature>
<dbReference type="InterPro" id="IPR016195">
    <property type="entry name" value="Pol/histidinol_Pase-like"/>
</dbReference>
<dbReference type="OrthoDB" id="9808747at2"/>
<dbReference type="RefSeq" id="WP_078683920.1">
    <property type="nucleotide sequence ID" value="NZ_FUYA01000002.1"/>
</dbReference>
<gene>
    <name evidence="2" type="ORF">SAMN02745702_00593</name>
</gene>
<dbReference type="Pfam" id="PF02811">
    <property type="entry name" value="PHP"/>
    <property type="match status" value="1"/>
</dbReference>
<dbReference type="STRING" id="1121442.SAMN02745702_00593"/>
<dbReference type="InterPro" id="IPR004013">
    <property type="entry name" value="PHP_dom"/>
</dbReference>
<dbReference type="Gene3D" id="3.20.20.140">
    <property type="entry name" value="Metal-dependent hydrolases"/>
    <property type="match status" value="1"/>
</dbReference>
<dbReference type="InterPro" id="IPR050243">
    <property type="entry name" value="PHP_phosphatase"/>
</dbReference>
<evidence type="ECO:0000313" key="2">
    <source>
        <dbReference type="EMBL" id="SKA66453.1"/>
    </source>
</evidence>
<proteinExistence type="predicted"/>
<dbReference type="GO" id="GO:0008270">
    <property type="term" value="F:zinc ion binding"/>
    <property type="evidence" value="ECO:0007669"/>
    <property type="project" value="TreeGrafter"/>
</dbReference>
<protein>
    <submittedName>
        <fullName evidence="2">Histidinol phosphatase</fullName>
    </submittedName>
</protein>
<sequence length="223" mass="24112">MIDLHTHTVFSDGELIPAELARRAKVAGYRALAMTDHVDDSNVETVLAAVRQVTELYSPYMEIDLFCGVELTHVPPALISRVADRAREHGAQIVVVHGETIAEPVARGTNLAALEAGVDILAHPGLITHEEVQLAAEKGVALEISTRKGHSLTNGHVAAFARRYGAKLVINNDAHAPSDLVGEDMRKAVALGAGLSLDEYRAAEENARGILQKVLNRERARRQ</sequence>
<dbReference type="Proteomes" id="UP000189733">
    <property type="component" value="Unassembled WGS sequence"/>
</dbReference>
<dbReference type="PANTHER" id="PTHR36928:SF1">
    <property type="entry name" value="PHOSPHATASE YCDX-RELATED"/>
    <property type="match status" value="1"/>
</dbReference>
<organism evidence="2 3">
    <name type="scientific">Desulfobaculum bizertense DSM 18034</name>
    <dbReference type="NCBI Taxonomy" id="1121442"/>
    <lineage>
        <taxon>Bacteria</taxon>
        <taxon>Pseudomonadati</taxon>
        <taxon>Thermodesulfobacteriota</taxon>
        <taxon>Desulfovibrionia</taxon>
        <taxon>Desulfovibrionales</taxon>
        <taxon>Desulfovibrionaceae</taxon>
        <taxon>Desulfobaculum</taxon>
    </lineage>
</organism>
<reference evidence="2 3" key="1">
    <citation type="submission" date="2017-02" db="EMBL/GenBank/DDBJ databases">
        <authorList>
            <person name="Peterson S.W."/>
        </authorList>
    </citation>
    <scope>NUCLEOTIDE SEQUENCE [LARGE SCALE GENOMIC DNA]</scope>
    <source>
        <strain evidence="2 3">DSM 18034</strain>
    </source>
</reference>
<dbReference type="EMBL" id="FUYA01000002">
    <property type="protein sequence ID" value="SKA66453.1"/>
    <property type="molecule type" value="Genomic_DNA"/>
</dbReference>
<evidence type="ECO:0000259" key="1">
    <source>
        <dbReference type="SMART" id="SM00481"/>
    </source>
</evidence>
<dbReference type="SUPFAM" id="SSF89550">
    <property type="entry name" value="PHP domain-like"/>
    <property type="match status" value="1"/>
</dbReference>
<dbReference type="NCBIfam" id="NF004981">
    <property type="entry name" value="PRK06361.1"/>
    <property type="match status" value="1"/>
</dbReference>